<protein>
    <submittedName>
        <fullName evidence="1">Uncharacterized protein</fullName>
    </submittedName>
</protein>
<name>A0A133UK24_9EURY</name>
<reference evidence="1 2" key="1">
    <citation type="journal article" date="2016" name="Sci. Rep.">
        <title>Metabolic traits of an uncultured archaeal lineage -MSBL1- from brine pools of the Red Sea.</title>
        <authorList>
            <person name="Mwirichia R."/>
            <person name="Alam I."/>
            <person name="Rashid M."/>
            <person name="Vinu M."/>
            <person name="Ba-Alawi W."/>
            <person name="Anthony Kamau A."/>
            <person name="Kamanda Ngugi D."/>
            <person name="Goker M."/>
            <person name="Klenk H.P."/>
            <person name="Bajic V."/>
            <person name="Stingl U."/>
        </authorList>
    </citation>
    <scope>NUCLEOTIDE SEQUENCE [LARGE SCALE GENOMIC DNA]</scope>
    <source>
        <strain evidence="1">SCGC-AAA259E19</strain>
    </source>
</reference>
<dbReference type="Proteomes" id="UP000070284">
    <property type="component" value="Unassembled WGS sequence"/>
</dbReference>
<dbReference type="AlphaFoldDB" id="A0A133UK24"/>
<evidence type="ECO:0000313" key="1">
    <source>
        <dbReference type="EMBL" id="KXA94456.1"/>
    </source>
</evidence>
<comment type="caution">
    <text evidence="1">The sequence shown here is derived from an EMBL/GenBank/DDBJ whole genome shotgun (WGS) entry which is preliminary data.</text>
</comment>
<organism evidence="1 2">
    <name type="scientific">candidate division MSBL1 archaeon SCGC-AAA259E19</name>
    <dbReference type="NCBI Taxonomy" id="1698264"/>
    <lineage>
        <taxon>Archaea</taxon>
        <taxon>Methanobacteriati</taxon>
        <taxon>Methanobacteriota</taxon>
        <taxon>candidate division MSBL1</taxon>
    </lineage>
</organism>
<evidence type="ECO:0000313" key="2">
    <source>
        <dbReference type="Proteomes" id="UP000070284"/>
    </source>
</evidence>
<dbReference type="EMBL" id="LHXO01000057">
    <property type="protein sequence ID" value="KXA94456.1"/>
    <property type="molecule type" value="Genomic_DNA"/>
</dbReference>
<proteinExistence type="predicted"/>
<keyword evidence="2" id="KW-1185">Reference proteome</keyword>
<accession>A0A133UK24</accession>
<gene>
    <name evidence="1" type="ORF">AKJ65_04380</name>
</gene>
<sequence length="64" mass="6888">MIVVYPFKVFAVLTGIYVLTDTFPGTPDTTVYFLPGVGATGVFAKDEILVPRKFGVESAIFASL</sequence>